<name>A0A255HC10_9ACTN</name>
<evidence type="ECO:0000313" key="3">
    <source>
        <dbReference type="Proteomes" id="UP000216311"/>
    </source>
</evidence>
<feature type="compositionally biased region" description="Pro residues" evidence="1">
    <location>
        <begin position="65"/>
        <end position="75"/>
    </location>
</feature>
<feature type="region of interest" description="Disordered" evidence="1">
    <location>
        <begin position="35"/>
        <end position="81"/>
    </location>
</feature>
<comment type="caution">
    <text evidence="2">The sequence shown here is derived from an EMBL/GenBank/DDBJ whole genome shotgun (WGS) entry which is preliminary data.</text>
</comment>
<organism evidence="2 3">
    <name type="scientific">Enemella dayhoffiae</name>
    <dbReference type="NCBI Taxonomy" id="2016507"/>
    <lineage>
        <taxon>Bacteria</taxon>
        <taxon>Bacillati</taxon>
        <taxon>Actinomycetota</taxon>
        <taxon>Actinomycetes</taxon>
        <taxon>Propionibacteriales</taxon>
        <taxon>Propionibacteriaceae</taxon>
        <taxon>Enemella</taxon>
    </lineage>
</organism>
<evidence type="ECO:0000256" key="1">
    <source>
        <dbReference type="SAM" id="MobiDB-lite"/>
    </source>
</evidence>
<reference evidence="2 3" key="1">
    <citation type="submission" date="2017-07" db="EMBL/GenBank/DDBJ databases">
        <title>Draft whole genome sequences of clinical Proprionibacteriaceae strains.</title>
        <authorList>
            <person name="Bernier A.-M."/>
            <person name="Bernard K."/>
            <person name="Domingo M.-C."/>
        </authorList>
    </citation>
    <scope>NUCLEOTIDE SEQUENCE [LARGE SCALE GENOMIC DNA]</scope>
    <source>
        <strain evidence="2 3">NML 130396</strain>
    </source>
</reference>
<dbReference type="EMBL" id="NMVQ01000001">
    <property type="protein sequence ID" value="OYO25261.1"/>
    <property type="molecule type" value="Genomic_DNA"/>
</dbReference>
<sequence>MNEGARHLPARRLIQVALTASCLSLTLLTGCGKPPVASTATTPPPAQSPAAQAPRGPGAESTPHEPGPLDPPTEPPEGDKFTFDQAARYSDGVLVEVSTITRAKATPQQHGAEGTEGSIAVAEILITNQSNKPYDTAPIKVWGYYGDVGAPKILDDSKKLGDSFRGVVQPGGQARATMGFAIPSEAMNDVTIMIDAGAPDKSAVQFSGPVP</sequence>
<dbReference type="RefSeq" id="WP_094362469.1">
    <property type="nucleotide sequence ID" value="NZ_NMVQ01000001.1"/>
</dbReference>
<gene>
    <name evidence="2" type="ORF">CGZ93_02115</name>
</gene>
<proteinExistence type="predicted"/>
<dbReference type="AlphaFoldDB" id="A0A255HC10"/>
<feature type="compositionally biased region" description="Low complexity" evidence="1">
    <location>
        <begin position="48"/>
        <end position="59"/>
    </location>
</feature>
<evidence type="ECO:0008006" key="4">
    <source>
        <dbReference type="Google" id="ProtNLM"/>
    </source>
</evidence>
<keyword evidence="3" id="KW-1185">Reference proteome</keyword>
<dbReference type="Proteomes" id="UP000216311">
    <property type="component" value="Unassembled WGS sequence"/>
</dbReference>
<protein>
    <recommendedName>
        <fullName evidence="4">DUF4352 domain-containing protein</fullName>
    </recommendedName>
</protein>
<dbReference type="PROSITE" id="PS51257">
    <property type="entry name" value="PROKAR_LIPOPROTEIN"/>
    <property type="match status" value="1"/>
</dbReference>
<evidence type="ECO:0000313" key="2">
    <source>
        <dbReference type="EMBL" id="OYO25261.1"/>
    </source>
</evidence>
<dbReference type="OrthoDB" id="3733779at2"/>
<accession>A0A255HC10</accession>